<dbReference type="InterPro" id="IPR013785">
    <property type="entry name" value="Aldolase_TIM"/>
</dbReference>
<dbReference type="Gene3D" id="3.20.20.70">
    <property type="entry name" value="Aldolase class I"/>
    <property type="match status" value="1"/>
</dbReference>
<dbReference type="Proteomes" id="UP000198914">
    <property type="component" value="Unassembled WGS sequence"/>
</dbReference>
<evidence type="ECO:0000313" key="2">
    <source>
        <dbReference type="EMBL" id="SDZ37167.1"/>
    </source>
</evidence>
<evidence type="ECO:0000259" key="1">
    <source>
        <dbReference type="Pfam" id="PF00724"/>
    </source>
</evidence>
<reference evidence="3" key="1">
    <citation type="submission" date="2016-10" db="EMBL/GenBank/DDBJ databases">
        <authorList>
            <person name="Varghese N."/>
            <person name="Submissions S."/>
        </authorList>
    </citation>
    <scope>NUCLEOTIDE SEQUENCE [LARGE SCALE GENOMIC DNA]</scope>
    <source>
        <strain evidence="3">DSM 100420</strain>
    </source>
</reference>
<organism evidence="2 3">
    <name type="scientific">Jannaschia faecimaris</name>
    <dbReference type="NCBI Taxonomy" id="1244108"/>
    <lineage>
        <taxon>Bacteria</taxon>
        <taxon>Pseudomonadati</taxon>
        <taxon>Pseudomonadota</taxon>
        <taxon>Alphaproteobacteria</taxon>
        <taxon>Rhodobacterales</taxon>
        <taxon>Roseobacteraceae</taxon>
        <taxon>Jannaschia</taxon>
    </lineage>
</organism>
<dbReference type="Pfam" id="PF00724">
    <property type="entry name" value="Oxidored_FMN"/>
    <property type="match status" value="1"/>
</dbReference>
<dbReference type="EMBL" id="FNPX01000012">
    <property type="protein sequence ID" value="SDZ37167.1"/>
    <property type="molecule type" value="Genomic_DNA"/>
</dbReference>
<dbReference type="SUPFAM" id="SSF51395">
    <property type="entry name" value="FMN-linked oxidoreductases"/>
    <property type="match status" value="1"/>
</dbReference>
<dbReference type="PANTHER" id="PTHR22893">
    <property type="entry name" value="NADH OXIDOREDUCTASE-RELATED"/>
    <property type="match status" value="1"/>
</dbReference>
<accession>A0A1H3SHG3</accession>
<sequence length="274" mass="29886">MFAQLQHCGRISHPSHQEENALPVAPSAIKPTGSAFTARGYQDFETPRQLETSEIVDVVDQFRQAAQNALDAGLDGVEVHGANGYLIDQFLRDGTNNRTDAYGGTIENRMRFLQEVLDAVLDVFPAERVGLKLSPENSFNGMSDSNPQGHFESVVEAISDRGLGYLHVTEASMGFTGHIEGSARNVDYGKLRSLFPGTYIANNGYSKADAEFAILSGHADLVAFGTPFLANPDLVRRFRDNLPLNTVDKTTFYIGGETGYNDYPFADQNLVSAA</sequence>
<proteinExistence type="predicted"/>
<dbReference type="InterPro" id="IPR045247">
    <property type="entry name" value="Oye-like"/>
</dbReference>
<name>A0A1H3SHG3_9RHOB</name>
<dbReference type="AlphaFoldDB" id="A0A1H3SHG3"/>
<dbReference type="GO" id="GO:0010181">
    <property type="term" value="F:FMN binding"/>
    <property type="evidence" value="ECO:0007669"/>
    <property type="project" value="InterPro"/>
</dbReference>
<dbReference type="GO" id="GO:0016491">
    <property type="term" value="F:oxidoreductase activity"/>
    <property type="evidence" value="ECO:0007669"/>
    <property type="project" value="InterPro"/>
</dbReference>
<gene>
    <name evidence="2" type="ORF">SAMN05444004_1121</name>
</gene>
<dbReference type="STRING" id="1244108.SAMN05444004_1121"/>
<dbReference type="InterPro" id="IPR001155">
    <property type="entry name" value="OxRdtase_FMN_N"/>
</dbReference>
<keyword evidence="3" id="KW-1185">Reference proteome</keyword>
<evidence type="ECO:0000313" key="3">
    <source>
        <dbReference type="Proteomes" id="UP000198914"/>
    </source>
</evidence>
<protein>
    <submittedName>
        <fullName evidence="2">N-ethylmaleimide reductase</fullName>
    </submittedName>
</protein>
<feature type="domain" description="NADH:flavin oxidoreductase/NADH oxidase N-terminal" evidence="1">
    <location>
        <begin position="2"/>
        <end position="245"/>
    </location>
</feature>
<dbReference type="PANTHER" id="PTHR22893:SF91">
    <property type="entry name" value="NADPH DEHYDROGENASE 2-RELATED"/>
    <property type="match status" value="1"/>
</dbReference>